<dbReference type="GO" id="GO:0016020">
    <property type="term" value="C:membrane"/>
    <property type="evidence" value="ECO:0007669"/>
    <property type="project" value="InterPro"/>
</dbReference>
<dbReference type="InterPro" id="IPR023214">
    <property type="entry name" value="HAD_sf"/>
</dbReference>
<dbReference type="EMBL" id="AUZY01012866">
    <property type="protein sequence ID" value="EQD27457.1"/>
    <property type="molecule type" value="Genomic_DNA"/>
</dbReference>
<name>T0Y6E2_9ZZZZ</name>
<keyword evidence="3" id="KW-0378">Hydrolase</keyword>
<dbReference type="NCBIfam" id="TIGR01494">
    <property type="entry name" value="ATPase_P-type"/>
    <property type="match status" value="1"/>
</dbReference>
<dbReference type="PANTHER" id="PTHR43520:SF8">
    <property type="entry name" value="P-TYPE CU(+) TRANSPORTER"/>
    <property type="match status" value="1"/>
</dbReference>
<dbReference type="PROSITE" id="PS01229">
    <property type="entry name" value="COF_2"/>
    <property type="match status" value="1"/>
</dbReference>
<dbReference type="SUPFAM" id="SSF56784">
    <property type="entry name" value="HAD-like"/>
    <property type="match status" value="1"/>
</dbReference>
<dbReference type="GO" id="GO:0055070">
    <property type="term" value="P:copper ion homeostasis"/>
    <property type="evidence" value="ECO:0007669"/>
    <property type="project" value="TreeGrafter"/>
</dbReference>
<keyword evidence="2" id="KW-0472">Membrane</keyword>
<proteinExistence type="predicted"/>
<dbReference type="Gene3D" id="3.40.50.1000">
    <property type="entry name" value="HAD superfamily/HAD-like"/>
    <property type="match status" value="1"/>
</dbReference>
<reference evidence="3" key="1">
    <citation type="submission" date="2013-08" db="EMBL/GenBank/DDBJ databases">
        <authorList>
            <person name="Mendez C."/>
            <person name="Richter M."/>
            <person name="Ferrer M."/>
            <person name="Sanchez J."/>
        </authorList>
    </citation>
    <scope>NUCLEOTIDE SEQUENCE</scope>
</reference>
<accession>T0Y6E2</accession>
<evidence type="ECO:0000256" key="2">
    <source>
        <dbReference type="SAM" id="Phobius"/>
    </source>
</evidence>
<keyword evidence="1" id="KW-1278">Translocase</keyword>
<gene>
    <name evidence="3" type="ORF">B1B_19145</name>
</gene>
<evidence type="ECO:0000256" key="1">
    <source>
        <dbReference type="ARBA" id="ARBA00022967"/>
    </source>
</evidence>
<reference evidence="3" key="2">
    <citation type="journal article" date="2014" name="ISME J.">
        <title>Microbial stratification in low pH oxic and suboxic macroscopic growths along an acid mine drainage.</title>
        <authorList>
            <person name="Mendez-Garcia C."/>
            <person name="Mesa V."/>
            <person name="Sprenger R.R."/>
            <person name="Richter M."/>
            <person name="Diez M.S."/>
            <person name="Solano J."/>
            <person name="Bargiela R."/>
            <person name="Golyshina O.V."/>
            <person name="Manteca A."/>
            <person name="Ramos J.L."/>
            <person name="Gallego J.R."/>
            <person name="Llorente I."/>
            <person name="Martins Dos Santos V.A."/>
            <person name="Jensen O.N."/>
            <person name="Pelaez A.I."/>
            <person name="Sanchez J."/>
            <person name="Ferrer M."/>
        </authorList>
    </citation>
    <scope>NUCLEOTIDE SEQUENCE</scope>
</reference>
<dbReference type="InterPro" id="IPR001757">
    <property type="entry name" value="P_typ_ATPase"/>
</dbReference>
<dbReference type="GO" id="GO:0005507">
    <property type="term" value="F:copper ion binding"/>
    <property type="evidence" value="ECO:0007669"/>
    <property type="project" value="TreeGrafter"/>
</dbReference>
<keyword evidence="2" id="KW-0812">Transmembrane</keyword>
<dbReference type="GO" id="GO:0043682">
    <property type="term" value="F:P-type divalent copper transporter activity"/>
    <property type="evidence" value="ECO:0007669"/>
    <property type="project" value="TreeGrafter"/>
</dbReference>
<dbReference type="GO" id="GO:0016887">
    <property type="term" value="F:ATP hydrolysis activity"/>
    <property type="evidence" value="ECO:0007669"/>
    <property type="project" value="InterPro"/>
</dbReference>
<comment type="caution">
    <text evidence="3">The sequence shown here is derived from an EMBL/GenBank/DDBJ whole genome shotgun (WGS) entry which is preliminary data.</text>
</comment>
<feature type="non-terminal residue" evidence="3">
    <location>
        <position position="113"/>
    </location>
</feature>
<feature type="transmembrane region" description="Helical" evidence="2">
    <location>
        <begin position="83"/>
        <end position="110"/>
    </location>
</feature>
<dbReference type="PRINTS" id="PR00119">
    <property type="entry name" value="CATATPASE"/>
</dbReference>
<dbReference type="InterPro" id="IPR036412">
    <property type="entry name" value="HAD-like_sf"/>
</dbReference>
<sequence length="113" mass="11712">MKSYQLQGLYVAFVGDGINDSIALETADVGIAMGSGLDVARESGDIILLNDDLSGVPFSIVLGGATIAKIRQNIWWAIGYNSALIPVAGGILVPLFGLSIFSILPILAAFAMG</sequence>
<dbReference type="PANTHER" id="PTHR43520">
    <property type="entry name" value="ATP7, ISOFORM B"/>
    <property type="match status" value="1"/>
</dbReference>
<evidence type="ECO:0000313" key="3">
    <source>
        <dbReference type="EMBL" id="EQD27457.1"/>
    </source>
</evidence>
<dbReference type="EC" id="3.6.3.-" evidence="3"/>
<organism evidence="3">
    <name type="scientific">mine drainage metagenome</name>
    <dbReference type="NCBI Taxonomy" id="410659"/>
    <lineage>
        <taxon>unclassified sequences</taxon>
        <taxon>metagenomes</taxon>
        <taxon>ecological metagenomes</taxon>
    </lineage>
</organism>
<dbReference type="PRINTS" id="PR00120">
    <property type="entry name" value="HATPASE"/>
</dbReference>
<protein>
    <submittedName>
        <fullName evidence="3">ATPase, P-type, K/Mg/Cd/Cu/Zn/Na/Ca/Na/H-transporter</fullName>
        <ecNumber evidence="3">3.6.3.-</ecNumber>
    </submittedName>
</protein>
<keyword evidence="2" id="KW-1133">Transmembrane helix</keyword>
<dbReference type="GO" id="GO:0005524">
    <property type="term" value="F:ATP binding"/>
    <property type="evidence" value="ECO:0007669"/>
    <property type="project" value="InterPro"/>
</dbReference>
<dbReference type="AlphaFoldDB" id="T0Y6E2"/>
<dbReference type="Pfam" id="PF08282">
    <property type="entry name" value="Hydrolase_3"/>
    <property type="match status" value="1"/>
</dbReference>